<dbReference type="GO" id="GO:0009055">
    <property type="term" value="F:electron transfer activity"/>
    <property type="evidence" value="ECO:0007669"/>
    <property type="project" value="InterPro"/>
</dbReference>
<dbReference type="GO" id="GO:0006783">
    <property type="term" value="P:heme biosynthetic process"/>
    <property type="evidence" value="ECO:0007669"/>
    <property type="project" value="TreeGrafter"/>
</dbReference>
<dbReference type="STRING" id="1678841.TBC1_111840"/>
<dbReference type="Pfam" id="PF12724">
    <property type="entry name" value="Flavodoxin_5"/>
    <property type="match status" value="1"/>
</dbReference>
<dbReference type="EMBL" id="DF968182">
    <property type="protein sequence ID" value="GAP43683.1"/>
    <property type="molecule type" value="Genomic_DNA"/>
</dbReference>
<organism evidence="3">
    <name type="scientific">Lentimicrobium saccharophilum</name>
    <dbReference type="NCBI Taxonomy" id="1678841"/>
    <lineage>
        <taxon>Bacteria</taxon>
        <taxon>Pseudomonadati</taxon>
        <taxon>Bacteroidota</taxon>
        <taxon>Bacteroidia</taxon>
        <taxon>Bacteroidales</taxon>
        <taxon>Lentimicrobiaceae</taxon>
        <taxon>Lentimicrobium</taxon>
    </lineage>
</organism>
<evidence type="ECO:0000256" key="1">
    <source>
        <dbReference type="ARBA" id="ARBA00001917"/>
    </source>
</evidence>
<sequence>MKTAVIYRSHHGTTEKVAGMIQQALGIENCVLLNLKTNTNIDLDTFDRVIIGGSIHAGNIQNKVKEFCNKYQDLLLEKPLGLFLSCMDEQQAQDQFNRAYPELLRNHAKSCKITGGEFNFDRMNFFEKLIVRKVSGVEGTVSKIDREKVQELLREMAA</sequence>
<feature type="domain" description="Flavodoxin" evidence="2">
    <location>
        <begin position="5"/>
        <end position="138"/>
    </location>
</feature>
<dbReference type="Gene3D" id="3.40.50.360">
    <property type="match status" value="1"/>
</dbReference>
<dbReference type="Proteomes" id="UP000053091">
    <property type="component" value="Unassembled WGS sequence"/>
</dbReference>
<protein>
    <submittedName>
        <fullName evidence="3">Protoporphyrinogen IX oxidase, menaquinone-dependent</fullName>
    </submittedName>
</protein>
<keyword evidence="4" id="KW-1185">Reference proteome</keyword>
<dbReference type="InterPro" id="IPR029039">
    <property type="entry name" value="Flavoprotein-like_sf"/>
</dbReference>
<evidence type="ECO:0000259" key="2">
    <source>
        <dbReference type="Pfam" id="PF12724"/>
    </source>
</evidence>
<dbReference type="PROSITE" id="PS00201">
    <property type="entry name" value="FLAVODOXIN"/>
    <property type="match status" value="1"/>
</dbReference>
<dbReference type="PANTHER" id="PTHR38030:SF2">
    <property type="entry name" value="PROTOPORPHYRINOGEN IX DEHYDROGENASE [QUINONE]"/>
    <property type="match status" value="1"/>
</dbReference>
<dbReference type="SUPFAM" id="SSF52218">
    <property type="entry name" value="Flavoproteins"/>
    <property type="match status" value="1"/>
</dbReference>
<dbReference type="RefSeq" id="WP_062041193.1">
    <property type="nucleotide sequence ID" value="NZ_DF968182.1"/>
</dbReference>
<evidence type="ECO:0000313" key="4">
    <source>
        <dbReference type="Proteomes" id="UP000053091"/>
    </source>
</evidence>
<dbReference type="InterPro" id="IPR026816">
    <property type="entry name" value="Flavodoxin_dom"/>
</dbReference>
<dbReference type="PANTHER" id="PTHR38030">
    <property type="entry name" value="PROTOPORPHYRINOGEN IX DEHYDROGENASE [MENAQUINONE]"/>
    <property type="match status" value="1"/>
</dbReference>
<name>A0A0S7C437_9BACT</name>
<dbReference type="GO" id="GO:0070819">
    <property type="term" value="F:menaquinone-dependent protoporphyrinogen oxidase activity"/>
    <property type="evidence" value="ECO:0007669"/>
    <property type="project" value="TreeGrafter"/>
</dbReference>
<accession>A0A0S7C437</accession>
<dbReference type="GO" id="GO:0010181">
    <property type="term" value="F:FMN binding"/>
    <property type="evidence" value="ECO:0007669"/>
    <property type="project" value="InterPro"/>
</dbReference>
<dbReference type="InterPro" id="IPR052200">
    <property type="entry name" value="Protoporphyrinogen_IX_DH"/>
</dbReference>
<dbReference type="PATRIC" id="fig|1678841.3.peg.2046"/>
<dbReference type="AlphaFoldDB" id="A0A0S7C437"/>
<gene>
    <name evidence="3" type="ORF">TBC1_111840</name>
</gene>
<comment type="cofactor">
    <cofactor evidence="1">
        <name>FMN</name>
        <dbReference type="ChEBI" id="CHEBI:58210"/>
    </cofactor>
</comment>
<dbReference type="InterPro" id="IPR001226">
    <property type="entry name" value="Flavodoxin_CS"/>
</dbReference>
<reference evidence="3" key="1">
    <citation type="journal article" date="2015" name="Genome Announc.">
        <title>Draft Genome Sequence of Bacteroidales Strain TBC1, a Novel Isolate from a Methanogenic Wastewater Treatment System.</title>
        <authorList>
            <person name="Tourlousse D.M."/>
            <person name="Matsuura N."/>
            <person name="Sun L."/>
            <person name="Toyonaga M."/>
            <person name="Kuroda K."/>
            <person name="Ohashi A."/>
            <person name="Cruz R."/>
            <person name="Yamaguchi T."/>
            <person name="Sekiguchi Y."/>
        </authorList>
    </citation>
    <scope>NUCLEOTIDE SEQUENCE [LARGE SCALE GENOMIC DNA]</scope>
    <source>
        <strain evidence="3">TBC1</strain>
    </source>
</reference>
<evidence type="ECO:0000313" key="3">
    <source>
        <dbReference type="EMBL" id="GAP43683.1"/>
    </source>
</evidence>
<proteinExistence type="predicted"/>
<dbReference type="OrthoDB" id="2146857at2"/>